<gene>
    <name evidence="4" type="ORF">LZ495_27880</name>
</gene>
<dbReference type="InterPro" id="IPR008462">
    <property type="entry name" value="CsbD"/>
</dbReference>
<organism evidence="4 5">
    <name type="scientific">Yinghuangia soli</name>
    <dbReference type="NCBI Taxonomy" id="2908204"/>
    <lineage>
        <taxon>Bacteria</taxon>
        <taxon>Bacillati</taxon>
        <taxon>Actinomycetota</taxon>
        <taxon>Actinomycetes</taxon>
        <taxon>Kitasatosporales</taxon>
        <taxon>Streptomycetaceae</taxon>
        <taxon>Yinghuangia</taxon>
    </lineage>
</organism>
<proteinExistence type="inferred from homology"/>
<comment type="caution">
    <text evidence="4">The sequence shown here is derived from an EMBL/GenBank/DDBJ whole genome shotgun (WGS) entry which is preliminary data.</text>
</comment>
<keyword evidence="5" id="KW-1185">Reference proteome</keyword>
<evidence type="ECO:0000313" key="4">
    <source>
        <dbReference type="EMBL" id="MCF2531011.1"/>
    </source>
</evidence>
<dbReference type="AlphaFoldDB" id="A0AA41Q476"/>
<dbReference type="Gene3D" id="1.10.1470.10">
    <property type="entry name" value="YjbJ"/>
    <property type="match status" value="1"/>
</dbReference>
<reference evidence="4" key="1">
    <citation type="submission" date="2022-01" db="EMBL/GenBank/DDBJ databases">
        <title>Genome-Based Taxonomic Classification of the Phylum Actinobacteria.</title>
        <authorList>
            <person name="Gao Y."/>
        </authorList>
    </citation>
    <scope>NUCLEOTIDE SEQUENCE</scope>
    <source>
        <strain evidence="4">KLBMP 8922</strain>
    </source>
</reference>
<name>A0AA41Q476_9ACTN</name>
<evidence type="ECO:0000259" key="3">
    <source>
        <dbReference type="Pfam" id="PF05532"/>
    </source>
</evidence>
<feature type="domain" description="CsbD-like" evidence="3">
    <location>
        <begin position="4"/>
        <end position="51"/>
    </location>
</feature>
<sequence>MSNGAKDKLTGKAKEVAGKATGDKRLESEGETDQAKGKVKEASEAFRERAEGVKDSLRGDEPKGS</sequence>
<dbReference type="InterPro" id="IPR036629">
    <property type="entry name" value="YjbJ_sf"/>
</dbReference>
<accession>A0AA41Q476</accession>
<feature type="region of interest" description="Disordered" evidence="2">
    <location>
        <begin position="1"/>
        <end position="65"/>
    </location>
</feature>
<dbReference type="EMBL" id="JAKFHA010000020">
    <property type="protein sequence ID" value="MCF2531011.1"/>
    <property type="molecule type" value="Genomic_DNA"/>
</dbReference>
<dbReference type="RefSeq" id="WP_235055679.1">
    <property type="nucleotide sequence ID" value="NZ_JAKFHA010000020.1"/>
</dbReference>
<comment type="similarity">
    <text evidence="1">Belongs to the UPF0337 (CsbD) family.</text>
</comment>
<evidence type="ECO:0000256" key="2">
    <source>
        <dbReference type="SAM" id="MobiDB-lite"/>
    </source>
</evidence>
<evidence type="ECO:0000256" key="1">
    <source>
        <dbReference type="ARBA" id="ARBA00009129"/>
    </source>
</evidence>
<dbReference type="Proteomes" id="UP001165378">
    <property type="component" value="Unassembled WGS sequence"/>
</dbReference>
<dbReference type="Pfam" id="PF05532">
    <property type="entry name" value="CsbD"/>
    <property type="match status" value="1"/>
</dbReference>
<protein>
    <submittedName>
        <fullName evidence="4">CsbD family protein</fullName>
    </submittedName>
</protein>
<dbReference type="SUPFAM" id="SSF69047">
    <property type="entry name" value="Hypothetical protein YjbJ"/>
    <property type="match status" value="1"/>
</dbReference>
<evidence type="ECO:0000313" key="5">
    <source>
        <dbReference type="Proteomes" id="UP001165378"/>
    </source>
</evidence>